<accession>A0A3S1A8Z7</accession>
<evidence type="ECO:0000313" key="3">
    <source>
        <dbReference type="EMBL" id="RUS96076.1"/>
    </source>
</evidence>
<dbReference type="OrthoDB" id="513429at2"/>
<dbReference type="Proteomes" id="UP000276103">
    <property type="component" value="Unassembled WGS sequence"/>
</dbReference>
<feature type="region of interest" description="Disordered" evidence="1">
    <location>
        <begin position="1"/>
        <end position="23"/>
    </location>
</feature>
<evidence type="ECO:0000256" key="1">
    <source>
        <dbReference type="SAM" id="MobiDB-lite"/>
    </source>
</evidence>
<reference evidence="3 4" key="1">
    <citation type="journal article" date="2019" name="Genome Biol. Evol.">
        <title>Day and night: Metabolic profiles and evolutionary relationships of six axenic non-marine cyanobacteria.</title>
        <authorList>
            <person name="Will S.E."/>
            <person name="Henke P."/>
            <person name="Boedeker C."/>
            <person name="Huang S."/>
            <person name="Brinkmann H."/>
            <person name="Rohde M."/>
            <person name="Jarek M."/>
            <person name="Friedl T."/>
            <person name="Seufert S."/>
            <person name="Schumacher M."/>
            <person name="Overmann J."/>
            <person name="Neumann-Schaal M."/>
            <person name="Petersen J."/>
        </authorList>
    </citation>
    <scope>NUCLEOTIDE SEQUENCE [LARGE SCALE GENOMIC DNA]</scope>
    <source>
        <strain evidence="3 4">SAG 1403-4b</strain>
    </source>
</reference>
<protein>
    <submittedName>
        <fullName evidence="3">Uncharacterized protein</fullName>
    </submittedName>
</protein>
<keyword evidence="2" id="KW-0812">Transmembrane</keyword>
<dbReference type="RefSeq" id="WP_127054665.1">
    <property type="nucleotide sequence ID" value="NZ_RSCM01000008.1"/>
</dbReference>
<evidence type="ECO:0000313" key="4">
    <source>
        <dbReference type="Proteomes" id="UP000276103"/>
    </source>
</evidence>
<keyword evidence="2" id="KW-1133">Transmembrane helix</keyword>
<sequence>MSQDNRRKQRNEEKNQPSQQEYQTNQPIWKTTIIQILRGTIGVLETTVENLETEQTLNAEKKPNFLQKILSGWDGFLRTFRLFLPSNISNNLSDAVLTGIFAVIAVGIVGTTTFLFTSQPVEVANLPSVEEVPAPIPTVTASPEPISEPEPIPTQEPELIPEPTIIPEPEPTPTEEPEAEPIPEPTPTPIIELTPEQALIVAIENQLSDISIPLKSSASESISSKLIKSIQANFRTSDLTIKISDVWYDLEKSQQDKLAADIFQRSQELDFSHLEIIDSQDKLVARSPVVGNQMLIFKR</sequence>
<comment type="caution">
    <text evidence="3">The sequence shown here is derived from an EMBL/GenBank/DDBJ whole genome shotgun (WGS) entry which is preliminary data.</text>
</comment>
<organism evidence="3 4">
    <name type="scientific">Trichormus variabilis SAG 1403-4b</name>
    <dbReference type="NCBI Taxonomy" id="447716"/>
    <lineage>
        <taxon>Bacteria</taxon>
        <taxon>Bacillati</taxon>
        <taxon>Cyanobacteriota</taxon>
        <taxon>Cyanophyceae</taxon>
        <taxon>Nostocales</taxon>
        <taxon>Nostocaceae</taxon>
        <taxon>Trichormus</taxon>
    </lineage>
</organism>
<feature type="region of interest" description="Disordered" evidence="1">
    <location>
        <begin position="138"/>
        <end position="183"/>
    </location>
</feature>
<evidence type="ECO:0000256" key="2">
    <source>
        <dbReference type="SAM" id="Phobius"/>
    </source>
</evidence>
<dbReference type="AlphaFoldDB" id="A0A3S1A8Z7"/>
<feature type="transmembrane region" description="Helical" evidence="2">
    <location>
        <begin position="95"/>
        <end position="116"/>
    </location>
</feature>
<dbReference type="EMBL" id="RSCM01000008">
    <property type="protein sequence ID" value="RUS96076.1"/>
    <property type="molecule type" value="Genomic_DNA"/>
</dbReference>
<keyword evidence="2" id="KW-0472">Membrane</keyword>
<keyword evidence="4" id="KW-1185">Reference proteome</keyword>
<gene>
    <name evidence="3" type="ORF">DSM107003_27380</name>
</gene>
<feature type="compositionally biased region" description="Basic and acidic residues" evidence="1">
    <location>
        <begin position="1"/>
        <end position="15"/>
    </location>
</feature>
<proteinExistence type="predicted"/>
<name>A0A3S1A8Z7_ANAVA</name>